<dbReference type="EMBL" id="BK015662">
    <property type="protein sequence ID" value="DAE18764.1"/>
    <property type="molecule type" value="Genomic_DNA"/>
</dbReference>
<organism evidence="1">
    <name type="scientific">Siphoviridae sp. ctrAT9</name>
    <dbReference type="NCBI Taxonomy" id="2825686"/>
    <lineage>
        <taxon>Viruses</taxon>
        <taxon>Duplodnaviria</taxon>
        <taxon>Heunggongvirae</taxon>
        <taxon>Uroviricota</taxon>
        <taxon>Caudoviricetes</taxon>
    </lineage>
</organism>
<reference evidence="1" key="1">
    <citation type="journal article" date="2021" name="Proc. Natl. Acad. Sci. U.S.A.">
        <title>A Catalog of Tens of Thousands of Viruses from Human Metagenomes Reveals Hidden Associations with Chronic Diseases.</title>
        <authorList>
            <person name="Tisza M.J."/>
            <person name="Buck C.B."/>
        </authorList>
    </citation>
    <scope>NUCLEOTIDE SEQUENCE</scope>
    <source>
        <strain evidence="1">CtrAT9</strain>
    </source>
</reference>
<proteinExistence type="predicted"/>
<accession>A0A8S5QJQ3</accession>
<sequence length="196" mass="21203">MPQYGAKNLQWAPFAASNPEPEDALPNYGTPMKLGDLMSVAETLNFSEVEARADDVRKIYLREFVDGSLAVGVLELPNETASAVTGAQIDSTEGAKDIHFSNNDTAPYGCLGFHTTNIKADGSKYYKGIFYPKVKASLDGRTYNTKQKTIVLDSPKLTFSVDACNTGEYRIESDELTTEAAAKTWVNGKVKATSGG</sequence>
<protein>
    <submittedName>
        <fullName evidence="1">Tail tube protein</fullName>
    </submittedName>
</protein>
<name>A0A8S5QJQ3_9CAUD</name>
<evidence type="ECO:0000313" key="1">
    <source>
        <dbReference type="EMBL" id="DAE18764.1"/>
    </source>
</evidence>